<dbReference type="AlphaFoldDB" id="A0A915CAE2"/>
<evidence type="ECO:0000313" key="2">
    <source>
        <dbReference type="WBParaSite" id="PgR109_g011_t01"/>
    </source>
</evidence>
<name>A0A915CAE2_PARUN</name>
<dbReference type="Proteomes" id="UP000887569">
    <property type="component" value="Unplaced"/>
</dbReference>
<proteinExistence type="predicted"/>
<reference evidence="2" key="1">
    <citation type="submission" date="2022-11" db="UniProtKB">
        <authorList>
            <consortium name="WormBaseParasite"/>
        </authorList>
    </citation>
    <scope>IDENTIFICATION</scope>
</reference>
<keyword evidence="1" id="KW-1185">Reference proteome</keyword>
<sequence>LLRSRLFMMKVAAKRRTIVSTCRIHNVDDVTDHSIFGFTTNFFVRFLKTTVEIIGCSKQDDSCMQNNLEHQKAEIILGQSLLAVMFHQRRPPLNRVLHLKLYSHGKYAPTLRK</sequence>
<organism evidence="1 2">
    <name type="scientific">Parascaris univalens</name>
    <name type="common">Nematode worm</name>
    <dbReference type="NCBI Taxonomy" id="6257"/>
    <lineage>
        <taxon>Eukaryota</taxon>
        <taxon>Metazoa</taxon>
        <taxon>Ecdysozoa</taxon>
        <taxon>Nematoda</taxon>
        <taxon>Chromadorea</taxon>
        <taxon>Rhabditida</taxon>
        <taxon>Spirurina</taxon>
        <taxon>Ascaridomorpha</taxon>
        <taxon>Ascaridoidea</taxon>
        <taxon>Ascarididae</taxon>
        <taxon>Parascaris</taxon>
    </lineage>
</organism>
<dbReference type="WBParaSite" id="PgR109_g011_t01">
    <property type="protein sequence ID" value="PgR109_g011_t01"/>
    <property type="gene ID" value="PgR109_g011"/>
</dbReference>
<accession>A0A915CAE2</accession>
<evidence type="ECO:0000313" key="1">
    <source>
        <dbReference type="Proteomes" id="UP000887569"/>
    </source>
</evidence>
<protein>
    <submittedName>
        <fullName evidence="2">Uncharacterized protein</fullName>
    </submittedName>
</protein>